<dbReference type="HOGENOM" id="CLU_071326_0_0_1"/>
<keyword evidence="2" id="KW-1185">Reference proteome</keyword>
<protein>
    <recommendedName>
        <fullName evidence="3">ABM domain-containing protein</fullName>
    </recommendedName>
</protein>
<dbReference type="Gene3D" id="3.30.70.100">
    <property type="match status" value="1"/>
</dbReference>
<comment type="caution">
    <text evidence="1">The sequence shown here is derived from an EMBL/GenBank/DDBJ whole genome shotgun (WGS) entry which is preliminary data.</text>
</comment>
<accession>A0A066XP56</accession>
<organism evidence="1 2">
    <name type="scientific">Colletotrichum sublineola</name>
    <name type="common">Sorghum anthracnose fungus</name>
    <dbReference type="NCBI Taxonomy" id="1173701"/>
    <lineage>
        <taxon>Eukaryota</taxon>
        <taxon>Fungi</taxon>
        <taxon>Dikarya</taxon>
        <taxon>Ascomycota</taxon>
        <taxon>Pezizomycotina</taxon>
        <taxon>Sordariomycetes</taxon>
        <taxon>Hypocreomycetidae</taxon>
        <taxon>Glomerellales</taxon>
        <taxon>Glomerellaceae</taxon>
        <taxon>Colletotrichum</taxon>
        <taxon>Colletotrichum graminicola species complex</taxon>
    </lineage>
</organism>
<dbReference type="InterPro" id="IPR011008">
    <property type="entry name" value="Dimeric_a/b-barrel"/>
</dbReference>
<reference evidence="2" key="1">
    <citation type="journal article" date="2014" name="Genome Announc.">
        <title>Draft genome sequence of Colletotrichum sublineola, a destructive pathogen of cultivated sorghum.</title>
        <authorList>
            <person name="Baroncelli R."/>
            <person name="Sanz-Martin J.M."/>
            <person name="Rech G.E."/>
            <person name="Sukno S.A."/>
            <person name="Thon M.R."/>
        </authorList>
    </citation>
    <scope>NUCLEOTIDE SEQUENCE [LARGE SCALE GENOMIC DNA]</scope>
    <source>
        <strain evidence="2">TX430BB</strain>
    </source>
</reference>
<dbReference type="SUPFAM" id="SSF54909">
    <property type="entry name" value="Dimeric alpha+beta barrel"/>
    <property type="match status" value="1"/>
</dbReference>
<dbReference type="eggNOG" id="ENOG502T46S">
    <property type="taxonomic scope" value="Eukaryota"/>
</dbReference>
<sequence>MTFTVVITPNVLAEKKNEFLAGWPKAKEELSKQPGVASVAGGLVVNENGNPVTEFKFINIIVFNSAADEKAFTESAWAKEHEAEAKHLVSGPPRIAKFETGPLPAERSKPFLQFTFLELAGGRKHDEAKQAWEGLAGALGQTAEFGGNGVDDLQSHGLSILSWNSEDEAEAAYHKPEAQAALEKYKALGKSVGAMVKIEG</sequence>
<dbReference type="EMBL" id="JMSE01000513">
    <property type="protein sequence ID" value="KDN69464.1"/>
    <property type="molecule type" value="Genomic_DNA"/>
</dbReference>
<dbReference type="OrthoDB" id="3546164at2759"/>
<evidence type="ECO:0000313" key="2">
    <source>
        <dbReference type="Proteomes" id="UP000027238"/>
    </source>
</evidence>
<dbReference type="Proteomes" id="UP000027238">
    <property type="component" value="Unassembled WGS sequence"/>
</dbReference>
<proteinExistence type="predicted"/>
<dbReference type="OMA" id="HKARYKE"/>
<name>A0A066XP56_COLSU</name>
<dbReference type="AlphaFoldDB" id="A0A066XP56"/>
<gene>
    <name evidence="1" type="ORF">CSUB01_06658</name>
</gene>
<evidence type="ECO:0000313" key="1">
    <source>
        <dbReference type="EMBL" id="KDN69464.1"/>
    </source>
</evidence>
<evidence type="ECO:0008006" key="3">
    <source>
        <dbReference type="Google" id="ProtNLM"/>
    </source>
</evidence>